<feature type="coiled-coil region" evidence="12">
    <location>
        <begin position="434"/>
        <end position="492"/>
    </location>
</feature>
<evidence type="ECO:0000256" key="8">
    <source>
        <dbReference type="ARBA" id="ARBA00022777"/>
    </source>
</evidence>
<dbReference type="InterPro" id="IPR036890">
    <property type="entry name" value="HATPase_C_sf"/>
</dbReference>
<feature type="transmembrane region" description="Helical" evidence="13">
    <location>
        <begin position="184"/>
        <end position="207"/>
    </location>
</feature>
<accession>A0ABX0F0L7</accession>
<evidence type="ECO:0000259" key="14">
    <source>
        <dbReference type="PROSITE" id="PS50109"/>
    </source>
</evidence>
<dbReference type="CDD" id="cd16922">
    <property type="entry name" value="HATPase_EvgS-ArcB-TorS-like"/>
    <property type="match status" value="1"/>
</dbReference>
<name>A0ABX0F0L7_9BACL</name>
<dbReference type="PANTHER" id="PTHR43711">
    <property type="entry name" value="TWO-COMPONENT HISTIDINE KINASE"/>
    <property type="match status" value="1"/>
</dbReference>
<dbReference type="Pfam" id="PF00672">
    <property type="entry name" value="HAMP"/>
    <property type="match status" value="1"/>
</dbReference>
<evidence type="ECO:0000256" key="2">
    <source>
        <dbReference type="ARBA" id="ARBA00004651"/>
    </source>
</evidence>
<feature type="domain" description="Histidine kinase" evidence="14">
    <location>
        <begin position="506"/>
        <end position="739"/>
    </location>
</feature>
<evidence type="ECO:0000256" key="13">
    <source>
        <dbReference type="SAM" id="Phobius"/>
    </source>
</evidence>
<feature type="transmembrane region" description="Helical" evidence="13">
    <location>
        <begin position="9"/>
        <end position="30"/>
    </location>
</feature>
<dbReference type="SUPFAM" id="SSF55781">
    <property type="entry name" value="GAF domain-like"/>
    <property type="match status" value="1"/>
</dbReference>
<dbReference type="Gene3D" id="3.30.565.10">
    <property type="entry name" value="Histidine kinase-like ATPase, C-terminal domain"/>
    <property type="match status" value="1"/>
</dbReference>
<dbReference type="InterPro" id="IPR036097">
    <property type="entry name" value="HisK_dim/P_sf"/>
</dbReference>
<evidence type="ECO:0000256" key="4">
    <source>
        <dbReference type="ARBA" id="ARBA00022475"/>
    </source>
</evidence>
<keyword evidence="11 13" id="KW-0472">Membrane</keyword>
<dbReference type="SMART" id="SM00304">
    <property type="entry name" value="HAMP"/>
    <property type="match status" value="1"/>
</dbReference>
<dbReference type="PANTHER" id="PTHR43711:SF26">
    <property type="entry name" value="SENSOR HISTIDINE KINASE RCSC"/>
    <property type="match status" value="1"/>
</dbReference>
<dbReference type="InterPro" id="IPR003660">
    <property type="entry name" value="HAMP_dom"/>
</dbReference>
<dbReference type="InterPro" id="IPR005467">
    <property type="entry name" value="His_kinase_dom"/>
</dbReference>
<feature type="domain" description="HAMP" evidence="15">
    <location>
        <begin position="208"/>
        <end position="262"/>
    </location>
</feature>
<evidence type="ECO:0000313" key="16">
    <source>
        <dbReference type="EMBL" id="NGZ74542.1"/>
    </source>
</evidence>
<dbReference type="SMART" id="SM00388">
    <property type="entry name" value="HisKA"/>
    <property type="match status" value="1"/>
</dbReference>
<comment type="catalytic activity">
    <reaction evidence="1">
        <text>ATP + protein L-histidine = ADP + protein N-phospho-L-histidine.</text>
        <dbReference type="EC" id="2.7.13.3"/>
    </reaction>
</comment>
<dbReference type="RefSeq" id="WP_166272805.1">
    <property type="nucleotide sequence ID" value="NZ_JAAFGS010000001.1"/>
</dbReference>
<comment type="subcellular location">
    <subcellularLocation>
        <location evidence="2">Cell membrane</location>
        <topology evidence="2">Multi-pass membrane protein</topology>
    </subcellularLocation>
</comment>
<keyword evidence="17" id="KW-1185">Reference proteome</keyword>
<dbReference type="EMBL" id="JAAFGS010000001">
    <property type="protein sequence ID" value="NGZ74542.1"/>
    <property type="molecule type" value="Genomic_DNA"/>
</dbReference>
<dbReference type="InterPro" id="IPR003594">
    <property type="entry name" value="HATPase_dom"/>
</dbReference>
<dbReference type="SUPFAM" id="SSF55874">
    <property type="entry name" value="ATPase domain of HSP90 chaperone/DNA topoisomerase II/histidine kinase"/>
    <property type="match status" value="1"/>
</dbReference>
<comment type="caution">
    <text evidence="16">The sequence shown here is derived from an EMBL/GenBank/DDBJ whole genome shotgun (WGS) entry which is preliminary data.</text>
</comment>
<keyword evidence="4" id="KW-1003">Cell membrane</keyword>
<evidence type="ECO:0000256" key="9">
    <source>
        <dbReference type="ARBA" id="ARBA00022840"/>
    </source>
</evidence>
<dbReference type="Pfam" id="PF00512">
    <property type="entry name" value="HisKA"/>
    <property type="match status" value="1"/>
</dbReference>
<evidence type="ECO:0000259" key="15">
    <source>
        <dbReference type="PROSITE" id="PS50885"/>
    </source>
</evidence>
<dbReference type="CDD" id="cd06225">
    <property type="entry name" value="HAMP"/>
    <property type="match status" value="1"/>
</dbReference>
<feature type="transmembrane region" description="Helical" evidence="13">
    <location>
        <begin position="296"/>
        <end position="318"/>
    </location>
</feature>
<keyword evidence="9" id="KW-0067">ATP-binding</keyword>
<sequence length="746" mass="83784">MISYRKKQLLGFGTILFALMILLVILAAMLDGVRQNLSEIMDERYDKVSRSAAFRNNFSYLDSEVGYLVNETDSQQSIMHMSQIERRSQSAYTHLTYLQLHIGHDANGNLLSSIQQGLDRYMNVVGRINNALDRGDSDRAAILYVEEAQGIRTNLLRNLGEYTRMQEEKMQKAQQEADKRFNSILVVSAVSALAIILIGVASALWVIRGTGRSLRRITDMMDRFDPGAVEQMSRLEVGTDDEIGNIAKGYNHMLDALEDHNRRVREFNQRIEDNNWLQTRLNELVMLYHQVSGQDVLARMFLSVVAPAVNAASGFFYIRETKDGRVRFVRIASYAGDSKNTSESFLSGEGWVGQAGLDGQEILIDVPDDYAGRVPTGSGGFRPKQIWVVPIEAEERIEAVVELTSLQPFTLLHRQLIEQLRFTLGIALQNVSGRAEVERLLQESRSLTEELQNQQEELRSVNARLQQQYAQAEESRRELLAAQLELESTAEELRRSSQYKSQFLANMSHELRTPLNSILILSQLIAENPEDDEAENKSYAEIIHRSGQELLDIVNDVLDLSKVEAGMLDINREAVSLRDFPEMLHYGFEMVASQKNLEFEVVVADDVPDFFYTDGKRLQQIVKNLLSNAFKFTSSGKVSLRLKTHDSGALPCEAAGAFPGVPAIAVTVSDTGIGIAEDKREIIFEAFHQADGSTERMYGGTGLGLSICREFTRLLGGCMTLDSVEGRGSTFTLYLPEMKEENREAS</sequence>
<dbReference type="PROSITE" id="PS50885">
    <property type="entry name" value="HAMP"/>
    <property type="match status" value="1"/>
</dbReference>
<dbReference type="EC" id="2.7.13.3" evidence="3"/>
<dbReference type="InterPro" id="IPR029016">
    <property type="entry name" value="GAF-like_dom_sf"/>
</dbReference>
<evidence type="ECO:0000256" key="3">
    <source>
        <dbReference type="ARBA" id="ARBA00012438"/>
    </source>
</evidence>
<dbReference type="InterPro" id="IPR003661">
    <property type="entry name" value="HisK_dim/P_dom"/>
</dbReference>
<proteinExistence type="predicted"/>
<dbReference type="PROSITE" id="PS50109">
    <property type="entry name" value="HIS_KIN"/>
    <property type="match status" value="1"/>
</dbReference>
<evidence type="ECO:0000256" key="10">
    <source>
        <dbReference type="ARBA" id="ARBA00023012"/>
    </source>
</evidence>
<dbReference type="InterPro" id="IPR004358">
    <property type="entry name" value="Sig_transdc_His_kin-like_C"/>
</dbReference>
<keyword evidence="7" id="KW-0547">Nucleotide-binding</keyword>
<evidence type="ECO:0000256" key="5">
    <source>
        <dbReference type="ARBA" id="ARBA00022553"/>
    </source>
</evidence>
<evidence type="ECO:0000256" key="12">
    <source>
        <dbReference type="SAM" id="Coils"/>
    </source>
</evidence>
<dbReference type="SUPFAM" id="SSF47384">
    <property type="entry name" value="Homodimeric domain of signal transducing histidine kinase"/>
    <property type="match status" value="1"/>
</dbReference>
<keyword evidence="13" id="KW-1133">Transmembrane helix</keyword>
<dbReference type="Gene3D" id="3.30.450.40">
    <property type="match status" value="1"/>
</dbReference>
<dbReference type="Pfam" id="PF02518">
    <property type="entry name" value="HATPase_c"/>
    <property type="match status" value="1"/>
</dbReference>
<dbReference type="CDD" id="cd00082">
    <property type="entry name" value="HisKA"/>
    <property type="match status" value="1"/>
</dbReference>
<keyword evidence="5" id="KW-0597">Phosphoprotein</keyword>
<dbReference type="Gene3D" id="6.10.340.10">
    <property type="match status" value="1"/>
</dbReference>
<keyword evidence="6" id="KW-0808">Transferase</keyword>
<gene>
    <name evidence="16" type="ORF">GYN08_04370</name>
</gene>
<dbReference type="Gene3D" id="1.10.287.130">
    <property type="match status" value="1"/>
</dbReference>
<keyword evidence="12" id="KW-0175">Coiled coil</keyword>
<organism evidence="16 17">
    <name type="scientific">Saccharibacillus alkalitolerans</name>
    <dbReference type="NCBI Taxonomy" id="2705290"/>
    <lineage>
        <taxon>Bacteria</taxon>
        <taxon>Bacillati</taxon>
        <taxon>Bacillota</taxon>
        <taxon>Bacilli</taxon>
        <taxon>Bacillales</taxon>
        <taxon>Paenibacillaceae</taxon>
        <taxon>Saccharibacillus</taxon>
    </lineage>
</organism>
<protein>
    <recommendedName>
        <fullName evidence="3">histidine kinase</fullName>
        <ecNumber evidence="3">2.7.13.3</ecNumber>
    </recommendedName>
</protein>
<evidence type="ECO:0000256" key="11">
    <source>
        <dbReference type="ARBA" id="ARBA00023136"/>
    </source>
</evidence>
<keyword evidence="8" id="KW-0418">Kinase</keyword>
<keyword evidence="13" id="KW-0812">Transmembrane</keyword>
<dbReference type="Pfam" id="PF13185">
    <property type="entry name" value="GAF_2"/>
    <property type="match status" value="1"/>
</dbReference>
<evidence type="ECO:0000256" key="1">
    <source>
        <dbReference type="ARBA" id="ARBA00000085"/>
    </source>
</evidence>
<evidence type="ECO:0000256" key="7">
    <source>
        <dbReference type="ARBA" id="ARBA00022741"/>
    </source>
</evidence>
<dbReference type="InterPro" id="IPR050736">
    <property type="entry name" value="Sensor_HK_Regulatory"/>
</dbReference>
<dbReference type="Proteomes" id="UP000800303">
    <property type="component" value="Unassembled WGS sequence"/>
</dbReference>
<keyword evidence="10" id="KW-0902">Two-component regulatory system</keyword>
<reference evidence="16 17" key="1">
    <citation type="submission" date="2020-01" db="EMBL/GenBank/DDBJ databases">
        <title>Polyphasic characterisation and genomic insights into a novel alkali tolerant bacterium VR-M41.</title>
        <authorList>
            <person name="Vemuluri V.R."/>
        </authorList>
    </citation>
    <scope>NUCLEOTIDE SEQUENCE [LARGE SCALE GENOMIC DNA]</scope>
    <source>
        <strain evidence="16 17">VR-M41</strain>
    </source>
</reference>
<dbReference type="SMART" id="SM00387">
    <property type="entry name" value="HATPase_c"/>
    <property type="match status" value="1"/>
</dbReference>
<dbReference type="InterPro" id="IPR003018">
    <property type="entry name" value="GAF"/>
</dbReference>
<dbReference type="PRINTS" id="PR00344">
    <property type="entry name" value="BCTRLSENSOR"/>
</dbReference>
<evidence type="ECO:0000256" key="6">
    <source>
        <dbReference type="ARBA" id="ARBA00022679"/>
    </source>
</evidence>
<evidence type="ECO:0000313" key="17">
    <source>
        <dbReference type="Proteomes" id="UP000800303"/>
    </source>
</evidence>